<dbReference type="AlphaFoldDB" id="A0A6N8U6B2"/>
<dbReference type="EMBL" id="WUUQ01000002">
    <property type="protein sequence ID" value="MXQ73738.1"/>
    <property type="molecule type" value="Genomic_DNA"/>
</dbReference>
<dbReference type="InterPro" id="IPR020579">
    <property type="entry name" value="Exonuc_VII_lsu_C"/>
</dbReference>
<dbReference type="Pfam" id="PF13742">
    <property type="entry name" value="tRNA_anti_2"/>
    <property type="match status" value="1"/>
</dbReference>
<dbReference type="HAMAP" id="MF_00378">
    <property type="entry name" value="Exonuc_7_L"/>
    <property type="match status" value="1"/>
</dbReference>
<keyword evidence="10" id="KW-1185">Reference proteome</keyword>
<evidence type="ECO:0000256" key="2">
    <source>
        <dbReference type="ARBA" id="ARBA00022722"/>
    </source>
</evidence>
<dbReference type="GO" id="GO:0009318">
    <property type="term" value="C:exodeoxyribonuclease VII complex"/>
    <property type="evidence" value="ECO:0007669"/>
    <property type="project" value="UniProtKB-UniRule"/>
</dbReference>
<proteinExistence type="inferred from homology"/>
<organism evidence="9 10">
    <name type="scientific">Copranaerobaculum intestinale</name>
    <dbReference type="NCBI Taxonomy" id="2692629"/>
    <lineage>
        <taxon>Bacteria</taxon>
        <taxon>Bacillati</taxon>
        <taxon>Bacillota</taxon>
        <taxon>Erysipelotrichia</taxon>
        <taxon>Erysipelotrichales</taxon>
        <taxon>Erysipelotrichaceae</taxon>
        <taxon>Copranaerobaculum</taxon>
    </lineage>
</organism>
<evidence type="ECO:0000256" key="5">
    <source>
        <dbReference type="HAMAP-Rule" id="MF_00378"/>
    </source>
</evidence>
<dbReference type="CDD" id="cd04489">
    <property type="entry name" value="ExoVII_LU_OBF"/>
    <property type="match status" value="1"/>
</dbReference>
<gene>
    <name evidence="5" type="primary">xseA</name>
    <name evidence="9" type="ORF">GSF08_07280</name>
</gene>
<dbReference type="GO" id="GO:0006308">
    <property type="term" value="P:DNA catabolic process"/>
    <property type="evidence" value="ECO:0007669"/>
    <property type="project" value="UniProtKB-UniRule"/>
</dbReference>
<comment type="caution">
    <text evidence="9">The sequence shown here is derived from an EMBL/GenBank/DDBJ whole genome shotgun (WGS) entry which is preliminary data.</text>
</comment>
<comment type="catalytic activity">
    <reaction evidence="5 6">
        <text>Exonucleolytic cleavage in either 5'- to 3'- or 3'- to 5'-direction to yield nucleoside 5'-phosphates.</text>
        <dbReference type="EC" id="3.1.11.6"/>
    </reaction>
</comment>
<protein>
    <recommendedName>
        <fullName evidence="5">Exodeoxyribonuclease 7 large subunit</fullName>
        <ecNumber evidence="5">3.1.11.6</ecNumber>
    </recommendedName>
    <alternativeName>
        <fullName evidence="5">Exodeoxyribonuclease VII large subunit</fullName>
        <shortName evidence="5">Exonuclease VII large subunit</shortName>
    </alternativeName>
</protein>
<dbReference type="NCBIfam" id="TIGR00237">
    <property type="entry name" value="xseA"/>
    <property type="match status" value="1"/>
</dbReference>
<dbReference type="InterPro" id="IPR003753">
    <property type="entry name" value="Exonuc_VII_L"/>
</dbReference>
<keyword evidence="3 5" id="KW-0378">Hydrolase</keyword>
<evidence type="ECO:0000259" key="8">
    <source>
        <dbReference type="Pfam" id="PF13742"/>
    </source>
</evidence>
<dbReference type="PANTHER" id="PTHR30008">
    <property type="entry name" value="EXODEOXYRIBONUCLEASE 7 LARGE SUBUNIT"/>
    <property type="match status" value="1"/>
</dbReference>
<evidence type="ECO:0000256" key="4">
    <source>
        <dbReference type="ARBA" id="ARBA00022839"/>
    </source>
</evidence>
<dbReference type="Proteomes" id="UP000434036">
    <property type="component" value="Unassembled WGS sequence"/>
</dbReference>
<keyword evidence="1 5" id="KW-0963">Cytoplasm</keyword>
<dbReference type="InterPro" id="IPR025824">
    <property type="entry name" value="OB-fold_nuc-bd_dom"/>
</dbReference>
<dbReference type="GO" id="GO:0003676">
    <property type="term" value="F:nucleic acid binding"/>
    <property type="evidence" value="ECO:0007669"/>
    <property type="project" value="InterPro"/>
</dbReference>
<evidence type="ECO:0000313" key="9">
    <source>
        <dbReference type="EMBL" id="MXQ73738.1"/>
    </source>
</evidence>
<evidence type="ECO:0000256" key="6">
    <source>
        <dbReference type="RuleBase" id="RU004355"/>
    </source>
</evidence>
<reference evidence="9 10" key="1">
    <citation type="submission" date="2019-12" db="EMBL/GenBank/DDBJ databases">
        <authorList>
            <person name="Yang R."/>
        </authorList>
    </citation>
    <scope>NUCLEOTIDE SEQUENCE [LARGE SCALE GENOMIC DNA]</scope>
    <source>
        <strain evidence="9 10">DONG20-135</strain>
    </source>
</reference>
<keyword evidence="4 5" id="KW-0269">Exonuclease</keyword>
<reference evidence="9 10" key="2">
    <citation type="submission" date="2020-01" db="EMBL/GenBank/DDBJ databases">
        <title>Clostridiaceae sp. nov. isolated from the gut of human by culturomics.</title>
        <authorList>
            <person name="Chang Y."/>
        </authorList>
    </citation>
    <scope>NUCLEOTIDE SEQUENCE [LARGE SCALE GENOMIC DNA]</scope>
    <source>
        <strain evidence="9 10">DONG20-135</strain>
    </source>
</reference>
<feature type="domain" description="OB-fold nucleic acid binding" evidence="8">
    <location>
        <begin position="6"/>
        <end position="100"/>
    </location>
</feature>
<dbReference type="Pfam" id="PF02601">
    <property type="entry name" value="Exonuc_VII_L"/>
    <property type="match status" value="1"/>
</dbReference>
<dbReference type="RefSeq" id="WP_160625149.1">
    <property type="nucleotide sequence ID" value="NZ_WUUQ01000002.1"/>
</dbReference>
<sequence>MSSPVYTVSALVRYIKSALDNDMNLQAVFIKGEISNFTNHRSGHWYFTLKDAKARISCVMFSSYASRCPIMLKEGMKVLITASVSMYEAAGSTQLYVTKVQADGIGDLYLQLEQTKARLAKEGLFDPMHKKPLPTYPMSIGIITAKTGAAVQDMLTTIARRWPLAKVQVYPTLVQGSTASEQLIQVLQRADQNGHEVLLLARGGGSLEDLWCFNDEALARTVYQLKTVVVTGVGHETDTTLVDYVSDARAPTPTAAAELITPDRHEVLQKLTSMRQRMLQALRGLDQKSRSSLESMKNNRYLKNPLAYAERQKLQLAMMVKSLGDVENRVERSRHTLSLEARKLAYQAALLLQQTTRRNERIEKQMIDIMQEKTRVYKAQMAHQTALLDAFSPLKILNRGYSIVSKESIIRSVTQLQLRDEVEIRFADGRAIAQIENVKENDHE</sequence>
<evidence type="ECO:0000256" key="3">
    <source>
        <dbReference type="ARBA" id="ARBA00022801"/>
    </source>
</evidence>
<dbReference type="GO" id="GO:0008855">
    <property type="term" value="F:exodeoxyribonuclease VII activity"/>
    <property type="evidence" value="ECO:0007669"/>
    <property type="project" value="UniProtKB-UniRule"/>
</dbReference>
<evidence type="ECO:0000259" key="7">
    <source>
        <dbReference type="Pfam" id="PF02601"/>
    </source>
</evidence>
<accession>A0A6N8U6B2</accession>
<keyword evidence="2 5" id="KW-0540">Nuclease</keyword>
<dbReference type="EC" id="3.1.11.6" evidence="5"/>
<dbReference type="PANTHER" id="PTHR30008:SF0">
    <property type="entry name" value="EXODEOXYRIBONUCLEASE 7 LARGE SUBUNIT"/>
    <property type="match status" value="1"/>
</dbReference>
<comment type="subcellular location">
    <subcellularLocation>
        <location evidence="5 6">Cytoplasm</location>
    </subcellularLocation>
</comment>
<comment type="function">
    <text evidence="5">Bidirectionally degrades single-stranded DNA into large acid-insoluble oligonucleotides, which are then degraded further into small acid-soluble oligonucleotides.</text>
</comment>
<feature type="domain" description="Exonuclease VII large subunit C-terminal" evidence="7">
    <location>
        <begin position="124"/>
        <end position="433"/>
    </location>
</feature>
<evidence type="ECO:0000256" key="1">
    <source>
        <dbReference type="ARBA" id="ARBA00022490"/>
    </source>
</evidence>
<comment type="subunit">
    <text evidence="5">Heterooligomer composed of large and small subunits.</text>
</comment>
<name>A0A6N8U6B2_9FIRM</name>
<evidence type="ECO:0000313" key="10">
    <source>
        <dbReference type="Proteomes" id="UP000434036"/>
    </source>
</evidence>
<dbReference type="GO" id="GO:0005737">
    <property type="term" value="C:cytoplasm"/>
    <property type="evidence" value="ECO:0007669"/>
    <property type="project" value="UniProtKB-SubCell"/>
</dbReference>
<comment type="similarity">
    <text evidence="5 6">Belongs to the XseA family.</text>
</comment>